<evidence type="ECO:0000256" key="3">
    <source>
        <dbReference type="ARBA" id="ARBA00022630"/>
    </source>
</evidence>
<comment type="similarity">
    <text evidence="2">Belongs to the FAD-binding monooxygenase family.</text>
</comment>
<evidence type="ECO:0000256" key="2">
    <source>
        <dbReference type="ARBA" id="ARBA00010139"/>
    </source>
</evidence>
<feature type="region of interest" description="Disordered" evidence="8">
    <location>
        <begin position="244"/>
        <end position="268"/>
    </location>
</feature>
<accession>A0ABT4U9H5</accession>
<protein>
    <submittedName>
        <fullName evidence="9">NAD(P)/FAD-dependent oxidoreductase</fullName>
    </submittedName>
</protein>
<evidence type="ECO:0000256" key="1">
    <source>
        <dbReference type="ARBA" id="ARBA00001974"/>
    </source>
</evidence>
<evidence type="ECO:0000256" key="7">
    <source>
        <dbReference type="ARBA" id="ARBA00023033"/>
    </source>
</evidence>
<keyword evidence="5" id="KW-0521">NADP</keyword>
<feature type="compositionally biased region" description="Basic and acidic residues" evidence="8">
    <location>
        <begin position="259"/>
        <end position="268"/>
    </location>
</feature>
<dbReference type="Gene3D" id="3.50.50.60">
    <property type="entry name" value="FAD/NAD(P)-binding domain"/>
    <property type="match status" value="2"/>
</dbReference>
<keyword evidence="4" id="KW-0274">FAD</keyword>
<evidence type="ECO:0000256" key="6">
    <source>
        <dbReference type="ARBA" id="ARBA00023002"/>
    </source>
</evidence>
<proteinExistence type="inferred from homology"/>
<evidence type="ECO:0000256" key="8">
    <source>
        <dbReference type="SAM" id="MobiDB-lite"/>
    </source>
</evidence>
<name>A0ABT4U9H5_9ACTN</name>
<dbReference type="PANTHER" id="PTHR43098:SF3">
    <property type="entry name" value="L-ORNITHINE N(5)-MONOOXYGENASE-RELATED"/>
    <property type="match status" value="1"/>
</dbReference>
<dbReference type="InterPro" id="IPR050775">
    <property type="entry name" value="FAD-binding_Monooxygenases"/>
</dbReference>
<gene>
    <name evidence="9" type="ORF">O4J56_23340</name>
</gene>
<dbReference type="Pfam" id="PF13738">
    <property type="entry name" value="Pyr_redox_3"/>
    <property type="match status" value="1"/>
</dbReference>
<dbReference type="Proteomes" id="UP001527866">
    <property type="component" value="Unassembled WGS sequence"/>
</dbReference>
<dbReference type="SUPFAM" id="SSF51905">
    <property type="entry name" value="FAD/NAD(P)-binding domain"/>
    <property type="match status" value="2"/>
</dbReference>
<keyword evidence="3" id="KW-0285">Flavoprotein</keyword>
<reference evidence="9 10" key="1">
    <citation type="submission" date="2023-01" db="EMBL/GenBank/DDBJ databases">
        <title>Draft genome sequence of Nocardiopsis sp. RSe5-2 isolated from halophytes.</title>
        <authorList>
            <person name="Duangmal K."/>
            <person name="Chantavorakit T."/>
        </authorList>
    </citation>
    <scope>NUCLEOTIDE SEQUENCE [LARGE SCALE GENOMIC DNA]</scope>
    <source>
        <strain evidence="9 10">RSe5-2</strain>
    </source>
</reference>
<keyword evidence="10" id="KW-1185">Reference proteome</keyword>
<sequence length="545" mass="58937">MPSSPHPATSPASPDGLDVLVVGAGFAGLYLLHRLRGLGLRALALEAGSGIGGTWYWNRYPGARCDVESMDYSYSFDPALEQEWSWTRRYPGQAEILDYIEHVADRFDLRRDVRTDTRATAAAWDGADRVWRVCTGGGDAFAARYLVMATGCLSVPKAPGIDGLERFQGRVFHTGRWPHEEVDFTGRRVAVIGTGSSGIQAVPVIAEAAAEVTVFQRTANFSLPANDRPLAPGEQDAVKRRYRERRAQARRSPTGIPGRKADRSALDVSEEERTATYREAWEHGGLFGMLRSYNDLTTDADANATAADFIRARIAEAVDDPATAEALAPRSHPFGTKRPCIDSGYFGTFNRDGVRLVDLRAEPLAGAAPGGVATARREYPADDLVLATGYDAMTGALTAVDPCGRGGLRLREAWAEGPAAHLGLAVAGFPNMFTVTGPGSPSVLSNMVVSIEQHVEWITGLIASARERGAEVVEADPEAQRRWVAHVQEVAGATLFPRAASWYMGANVPGKPRVFMPYPGGVDVYRDVLEQVEASGYEGFRLSRA</sequence>
<keyword evidence="6" id="KW-0560">Oxidoreductase</keyword>
<evidence type="ECO:0000256" key="5">
    <source>
        <dbReference type="ARBA" id="ARBA00022857"/>
    </source>
</evidence>
<dbReference type="PRINTS" id="PR00411">
    <property type="entry name" value="PNDRDTASEI"/>
</dbReference>
<dbReference type="PANTHER" id="PTHR43098">
    <property type="entry name" value="L-ORNITHINE N(5)-MONOOXYGENASE-RELATED"/>
    <property type="match status" value="1"/>
</dbReference>
<comment type="cofactor">
    <cofactor evidence="1">
        <name>FAD</name>
        <dbReference type="ChEBI" id="CHEBI:57692"/>
    </cofactor>
</comment>
<dbReference type="InterPro" id="IPR036188">
    <property type="entry name" value="FAD/NAD-bd_sf"/>
</dbReference>
<evidence type="ECO:0000313" key="10">
    <source>
        <dbReference type="Proteomes" id="UP001527866"/>
    </source>
</evidence>
<keyword evidence="7" id="KW-0503">Monooxygenase</keyword>
<evidence type="ECO:0000256" key="4">
    <source>
        <dbReference type="ARBA" id="ARBA00022827"/>
    </source>
</evidence>
<dbReference type="RefSeq" id="WP_270688665.1">
    <property type="nucleotide sequence ID" value="NZ_JAQFWQ010000084.1"/>
</dbReference>
<dbReference type="EMBL" id="JAQFWQ010000084">
    <property type="protein sequence ID" value="MDA2813598.1"/>
    <property type="molecule type" value="Genomic_DNA"/>
</dbReference>
<comment type="caution">
    <text evidence="9">The sequence shown here is derived from an EMBL/GenBank/DDBJ whole genome shotgun (WGS) entry which is preliminary data.</text>
</comment>
<evidence type="ECO:0000313" key="9">
    <source>
        <dbReference type="EMBL" id="MDA2813598.1"/>
    </source>
</evidence>
<organism evidence="9 10">
    <name type="scientific">Nocardiopsis endophytica</name>
    <dbReference type="NCBI Taxonomy" id="3018445"/>
    <lineage>
        <taxon>Bacteria</taxon>
        <taxon>Bacillati</taxon>
        <taxon>Actinomycetota</taxon>
        <taxon>Actinomycetes</taxon>
        <taxon>Streptosporangiales</taxon>
        <taxon>Nocardiopsidaceae</taxon>
        <taxon>Nocardiopsis</taxon>
    </lineage>
</organism>